<dbReference type="AlphaFoldDB" id="A0A059FCD3"/>
<evidence type="ECO:0000313" key="12">
    <source>
        <dbReference type="Proteomes" id="UP000024816"/>
    </source>
</evidence>
<feature type="domain" description="Concentrative nucleoside transporter C-terminal" evidence="9">
    <location>
        <begin position="218"/>
        <end position="420"/>
    </location>
</feature>
<dbReference type="InterPro" id="IPR011642">
    <property type="entry name" value="Gate_dom"/>
</dbReference>
<dbReference type="PATRIC" id="fig|1280952.3.peg.2273"/>
<keyword evidence="6 7" id="KW-0472">Membrane</keyword>
<dbReference type="STRING" id="1280952.HJA_11365"/>
<feature type="transmembrane region" description="Helical" evidence="7">
    <location>
        <begin position="271"/>
        <end position="289"/>
    </location>
</feature>
<dbReference type="Proteomes" id="UP000024816">
    <property type="component" value="Unassembled WGS sequence"/>
</dbReference>
<protein>
    <submittedName>
        <fullName evidence="11">NupC family nucleoside transporter</fullName>
    </submittedName>
</protein>
<evidence type="ECO:0000256" key="4">
    <source>
        <dbReference type="ARBA" id="ARBA00022692"/>
    </source>
</evidence>
<dbReference type="EMBL" id="ARYJ01000006">
    <property type="protein sequence ID" value="KCZ88178.1"/>
    <property type="molecule type" value="Genomic_DNA"/>
</dbReference>
<reference evidence="11 12" key="1">
    <citation type="journal article" date="2014" name="Antonie Van Leeuwenhoek">
        <title>Hyphomonas beringensis sp. nov. and Hyphomonas chukchiensis sp. nov., isolated from surface seawater of the Bering Sea and Chukchi Sea.</title>
        <authorList>
            <person name="Li C."/>
            <person name="Lai Q."/>
            <person name="Li G."/>
            <person name="Dong C."/>
            <person name="Wang J."/>
            <person name="Liao Y."/>
            <person name="Shao Z."/>
        </authorList>
    </citation>
    <scope>NUCLEOTIDE SEQUENCE [LARGE SCALE GENOMIC DNA]</scope>
    <source>
        <strain evidence="11 12">VP2</strain>
    </source>
</reference>
<keyword evidence="5 7" id="KW-1133">Transmembrane helix</keyword>
<feature type="transmembrane region" description="Helical" evidence="7">
    <location>
        <begin position="184"/>
        <end position="206"/>
    </location>
</feature>
<keyword evidence="4 7" id="KW-0812">Transmembrane</keyword>
<evidence type="ECO:0000256" key="6">
    <source>
        <dbReference type="ARBA" id="ARBA00023136"/>
    </source>
</evidence>
<gene>
    <name evidence="11" type="ORF">HJA_11365</name>
</gene>
<name>A0A059FCD3_9PROT</name>
<dbReference type="GO" id="GO:0005337">
    <property type="term" value="F:nucleoside transmembrane transporter activity"/>
    <property type="evidence" value="ECO:0007669"/>
    <property type="project" value="InterPro"/>
</dbReference>
<dbReference type="Pfam" id="PF07662">
    <property type="entry name" value="Nucleos_tra2_C"/>
    <property type="match status" value="1"/>
</dbReference>
<dbReference type="GO" id="GO:0005886">
    <property type="term" value="C:plasma membrane"/>
    <property type="evidence" value="ECO:0007669"/>
    <property type="project" value="UniProtKB-SubCell"/>
</dbReference>
<feature type="domain" description="Nucleoside transporter/FeoB GTPase Gate" evidence="10">
    <location>
        <begin position="109"/>
        <end position="207"/>
    </location>
</feature>
<evidence type="ECO:0000256" key="2">
    <source>
        <dbReference type="ARBA" id="ARBA00009033"/>
    </source>
</evidence>
<feature type="transmembrane region" description="Helical" evidence="7">
    <location>
        <begin position="149"/>
        <end position="172"/>
    </location>
</feature>
<accession>A0A059FCD3</accession>
<proteinExistence type="inferred from homology"/>
<feature type="transmembrane region" description="Helical" evidence="7">
    <location>
        <begin position="12"/>
        <end position="30"/>
    </location>
</feature>
<feature type="transmembrane region" description="Helical" evidence="7">
    <location>
        <begin position="365"/>
        <end position="389"/>
    </location>
</feature>
<feature type="transmembrane region" description="Helical" evidence="7">
    <location>
        <begin position="36"/>
        <end position="58"/>
    </location>
</feature>
<evidence type="ECO:0000256" key="1">
    <source>
        <dbReference type="ARBA" id="ARBA00004651"/>
    </source>
</evidence>
<dbReference type="InterPro" id="IPR002668">
    <property type="entry name" value="CNT_N_dom"/>
</dbReference>
<comment type="subcellular location">
    <subcellularLocation>
        <location evidence="1">Cell membrane</location>
        <topology evidence="1">Multi-pass membrane protein</topology>
    </subcellularLocation>
</comment>
<evidence type="ECO:0000256" key="7">
    <source>
        <dbReference type="SAM" id="Phobius"/>
    </source>
</evidence>
<evidence type="ECO:0000313" key="11">
    <source>
        <dbReference type="EMBL" id="KCZ88178.1"/>
    </source>
</evidence>
<dbReference type="GO" id="GO:0015293">
    <property type="term" value="F:symporter activity"/>
    <property type="evidence" value="ECO:0007669"/>
    <property type="project" value="TreeGrafter"/>
</dbReference>
<feature type="domain" description="Concentrative nucleoside transporter N-terminal" evidence="8">
    <location>
        <begin position="17"/>
        <end position="89"/>
    </location>
</feature>
<evidence type="ECO:0000256" key="3">
    <source>
        <dbReference type="ARBA" id="ARBA00022475"/>
    </source>
</evidence>
<dbReference type="Pfam" id="PF01773">
    <property type="entry name" value="Nucleos_tra2_N"/>
    <property type="match status" value="1"/>
</dbReference>
<dbReference type="eggNOG" id="COG1972">
    <property type="taxonomic scope" value="Bacteria"/>
</dbReference>
<evidence type="ECO:0000259" key="8">
    <source>
        <dbReference type="Pfam" id="PF01773"/>
    </source>
</evidence>
<comment type="caution">
    <text evidence="11">The sequence shown here is derived from an EMBL/GenBank/DDBJ whole genome shotgun (WGS) entry which is preliminary data.</text>
</comment>
<organism evidence="11 12">
    <name type="scientific">Hyphomonas jannaschiana VP2</name>
    <dbReference type="NCBI Taxonomy" id="1280952"/>
    <lineage>
        <taxon>Bacteria</taxon>
        <taxon>Pseudomonadati</taxon>
        <taxon>Pseudomonadota</taxon>
        <taxon>Alphaproteobacteria</taxon>
        <taxon>Hyphomonadales</taxon>
        <taxon>Hyphomonadaceae</taxon>
        <taxon>Hyphomonas</taxon>
    </lineage>
</organism>
<evidence type="ECO:0000259" key="9">
    <source>
        <dbReference type="Pfam" id="PF07662"/>
    </source>
</evidence>
<keyword evidence="12" id="KW-1185">Reference proteome</keyword>
<dbReference type="PANTHER" id="PTHR10590">
    <property type="entry name" value="SODIUM/NUCLEOSIDE COTRANSPORTER"/>
    <property type="match status" value="1"/>
</dbReference>
<feature type="transmembrane region" description="Helical" evidence="7">
    <location>
        <begin position="401"/>
        <end position="424"/>
    </location>
</feature>
<evidence type="ECO:0000256" key="5">
    <source>
        <dbReference type="ARBA" id="ARBA00022989"/>
    </source>
</evidence>
<dbReference type="RefSeq" id="WP_241764346.1">
    <property type="nucleotide sequence ID" value="NZ_ARYJ01000006.1"/>
</dbReference>
<dbReference type="Pfam" id="PF07670">
    <property type="entry name" value="Gate"/>
    <property type="match status" value="1"/>
</dbReference>
<dbReference type="InterPro" id="IPR011657">
    <property type="entry name" value="CNT_C_dom"/>
</dbReference>
<feature type="transmembrane region" description="Helical" evidence="7">
    <location>
        <begin position="107"/>
        <end position="129"/>
    </location>
</feature>
<feature type="transmembrane region" description="Helical" evidence="7">
    <location>
        <begin position="218"/>
        <end position="237"/>
    </location>
</feature>
<dbReference type="InterPro" id="IPR008276">
    <property type="entry name" value="C_nuclsd_transpt"/>
</dbReference>
<evidence type="ECO:0000259" key="10">
    <source>
        <dbReference type="Pfam" id="PF07670"/>
    </source>
</evidence>
<feature type="transmembrane region" description="Helical" evidence="7">
    <location>
        <begin position="309"/>
        <end position="325"/>
    </location>
</feature>
<sequence length="432" mass="46206">MNIMGFEWGWDNARALLGIAMIYGLCWAWSEKRKLFPWKVVIGATVMQFVFALILFGIPFIRSILFRANDVVDGLQAATRAGTGFVFGYVGDNVAGAELMDGTPPPLFFFQILPIVIVVAALSAMLWHWGILKWITNGFAFIFRRGMGLGGATSLAVSANVFMGMTEAPVLIRPYIKGMTRSELLIMMTAGFATIAGSVLVVYGSFLEGKMANPLAQLLTASIMAAPAAVAVALTMIPETTPATERMKEPDFNYASTMDAFSRGATDGLQIVFNIATMLIAALALLWLVNAGLGALPDVAGAPLSIERILGWIFAPLMYMVGVPMEEAAKSGSLMGVKTVLTEFVAFLQLAEVPPDAMDPRTRMITAHAVCGFANFGSMGILIGGLSIIEPSRRDDFLSLSWRTLVAGTFATCLSAAVVGALPYQLFAGHAG</sequence>
<comment type="similarity">
    <text evidence="2">Belongs to the concentrative nucleoside transporter (CNT) (TC 2.A.41) family.</text>
</comment>
<keyword evidence="3" id="KW-1003">Cell membrane</keyword>
<dbReference type="PANTHER" id="PTHR10590:SF4">
    <property type="entry name" value="SOLUTE CARRIER FAMILY 28 MEMBER 3"/>
    <property type="match status" value="1"/>
</dbReference>